<dbReference type="OrthoDB" id="1414649at2"/>
<dbReference type="EMBL" id="CP018155">
    <property type="protein sequence ID" value="APG65397.1"/>
    <property type="molecule type" value="Genomic_DNA"/>
</dbReference>
<dbReference type="AlphaFoldDB" id="A0A1L3JJW5"/>
<dbReference type="RefSeq" id="WP_072555924.1">
    <property type="nucleotide sequence ID" value="NZ_CP018155.1"/>
</dbReference>
<name>A0A1L3JJW5_9FLAO</name>
<accession>A0A1L3JJW5</accession>
<organism evidence="1 2">
    <name type="scientific">Tenacibaculum todarodis</name>
    <dbReference type="NCBI Taxonomy" id="1850252"/>
    <lineage>
        <taxon>Bacteria</taxon>
        <taxon>Pseudomonadati</taxon>
        <taxon>Bacteroidota</taxon>
        <taxon>Flavobacteriia</taxon>
        <taxon>Flavobacteriales</taxon>
        <taxon>Flavobacteriaceae</taxon>
        <taxon>Tenacibaculum</taxon>
    </lineage>
</organism>
<evidence type="ECO:0000313" key="1">
    <source>
        <dbReference type="EMBL" id="APG65397.1"/>
    </source>
</evidence>
<reference evidence="1 2" key="1">
    <citation type="submission" date="2016-11" db="EMBL/GenBank/DDBJ databases">
        <title>Tenacibaculum sp. LPB0136, isolated from marine environment.</title>
        <authorList>
            <person name="Kim E."/>
            <person name="Yi H."/>
        </authorList>
    </citation>
    <scope>NUCLEOTIDE SEQUENCE [LARGE SCALE GENOMIC DNA]</scope>
    <source>
        <strain evidence="1 2">LPB0136</strain>
    </source>
</reference>
<protein>
    <submittedName>
        <fullName evidence="1">Uncharacterized protein</fullName>
    </submittedName>
</protein>
<keyword evidence="2" id="KW-1185">Reference proteome</keyword>
<proteinExistence type="predicted"/>
<sequence length="427" mass="49749">MTKKTAKESKEYAFEVLILDPNGKSEILSPKSLVYGLMSTEKLWDNAKSVEKDGTYSISDGAIELKIKPVDTSSTLYDLIEAGFLIKITSNDFEKLERFRYLFVIHLRKRLSFEHIRILTDDISTEISNKAYPLINELENLLRRYISKFFTQKIGLDWWEKAVPDKVIAKTKMRTGNENVFSNIVQTDLTLIDFDDLGEIIYKHKLGFNRPQNLAESLVSINTIEELEKLKADLDSNYNRFFKQNFKDKDFDKKWKQLFKVRNKVAHNNLFVLEDLKTTVTLHKELKEIILTAESKIDDFKFSVEEQVAIRETISEKDEKEENKPSIKVLGKVDLSEFDKDDDESQFEIITEEEFMKVLERAERSVKLSHFKYVGLKSFITKLLGSKGYSFGPSYALANILKEQNKVEIYDVEDDMSYWPVKAIRKI</sequence>
<evidence type="ECO:0000313" key="2">
    <source>
        <dbReference type="Proteomes" id="UP000181898"/>
    </source>
</evidence>
<dbReference type="KEGG" id="ten:LPB136_08540"/>
<dbReference type="STRING" id="1850252.LPB136_08540"/>
<dbReference type="Proteomes" id="UP000181898">
    <property type="component" value="Chromosome"/>
</dbReference>
<gene>
    <name evidence="1" type="ORF">LPB136_08540</name>
</gene>